<evidence type="ECO:0000313" key="12">
    <source>
        <dbReference type="Proteomes" id="UP001633002"/>
    </source>
</evidence>
<comment type="subcellular location">
    <subcellularLocation>
        <location evidence="1">Endoplasmic reticulum membrane</location>
        <topology evidence="1">Multi-pass membrane protein</topology>
    </subcellularLocation>
</comment>
<feature type="transmembrane region" description="Helical" evidence="10">
    <location>
        <begin position="7"/>
        <end position="25"/>
    </location>
</feature>
<dbReference type="Proteomes" id="UP001633002">
    <property type="component" value="Unassembled WGS sequence"/>
</dbReference>
<feature type="transmembrane region" description="Helical" evidence="10">
    <location>
        <begin position="136"/>
        <end position="155"/>
    </location>
</feature>
<evidence type="ECO:0000256" key="8">
    <source>
        <dbReference type="ARBA" id="ARBA00022989"/>
    </source>
</evidence>
<reference evidence="11 12" key="1">
    <citation type="submission" date="2024-09" db="EMBL/GenBank/DDBJ databases">
        <title>Chromosome-scale assembly of Riccia sorocarpa.</title>
        <authorList>
            <person name="Paukszto L."/>
        </authorList>
    </citation>
    <scope>NUCLEOTIDE SEQUENCE [LARGE SCALE GENOMIC DNA]</scope>
    <source>
        <strain evidence="11">LP-2024</strain>
        <tissue evidence="11">Aerial parts of the thallus</tissue>
    </source>
</reference>
<evidence type="ECO:0000256" key="6">
    <source>
        <dbReference type="ARBA" id="ARBA00022777"/>
    </source>
</evidence>
<evidence type="ECO:0000256" key="2">
    <source>
        <dbReference type="ARBA" id="ARBA00010794"/>
    </source>
</evidence>
<keyword evidence="5 10" id="KW-0812">Transmembrane</keyword>
<feature type="transmembrane region" description="Helical" evidence="10">
    <location>
        <begin position="235"/>
        <end position="259"/>
    </location>
</feature>
<feature type="transmembrane region" description="Helical" evidence="10">
    <location>
        <begin position="280"/>
        <end position="298"/>
    </location>
</feature>
<accession>A0ABD3GR36</accession>
<dbReference type="GO" id="GO:0005789">
    <property type="term" value="C:endoplasmic reticulum membrane"/>
    <property type="evidence" value="ECO:0007669"/>
    <property type="project" value="UniProtKB-SubCell"/>
</dbReference>
<feature type="transmembrane region" description="Helical" evidence="10">
    <location>
        <begin position="107"/>
        <end position="124"/>
    </location>
</feature>
<keyword evidence="9 10" id="KW-0472">Membrane</keyword>
<dbReference type="EMBL" id="JBJQOH010000007">
    <property type="protein sequence ID" value="KAL3681690.1"/>
    <property type="molecule type" value="Genomic_DNA"/>
</dbReference>
<keyword evidence="6" id="KW-0418">Kinase</keyword>
<sequence length="327" mass="35511">MKPEVGIELLVVILVVGRIVSALLLAGSGSLWYEAFSVVSLTIAALITEIRSHRDRLDHLKSRSCMSNGIVLGAITVPTLLSARLIQMQRCSRATGDQDQAIIDSKYGFSLAVACSMSMLFRVSSFARKQRRPSHWLGVSVLEFFCAVALFVAAVKQKSAWSGVDGVSWLAVYTLGGKVLFSYVVETFSYTGTIGEVMLAVQGIVLYGANALTAFSASAVKSGVEKPQDQGVINALLQALLLGLLAVPLLTKLIGNGLLSTVGGSRPQGRKDWFIRSRAGLFYLLLVLVVFAAVPLWVDFVTGVRRNPVVWCLQKRHRRFLYGNVTT</sequence>
<evidence type="ECO:0000256" key="9">
    <source>
        <dbReference type="ARBA" id="ARBA00023136"/>
    </source>
</evidence>
<keyword evidence="12" id="KW-1185">Reference proteome</keyword>
<evidence type="ECO:0000256" key="7">
    <source>
        <dbReference type="ARBA" id="ARBA00022824"/>
    </source>
</evidence>
<keyword evidence="4" id="KW-0808">Transferase</keyword>
<proteinExistence type="inferred from homology"/>
<dbReference type="EC" id="2.7.1.108" evidence="3"/>
<evidence type="ECO:0000256" key="3">
    <source>
        <dbReference type="ARBA" id="ARBA00012132"/>
    </source>
</evidence>
<evidence type="ECO:0000256" key="4">
    <source>
        <dbReference type="ARBA" id="ARBA00022679"/>
    </source>
</evidence>
<protein>
    <recommendedName>
        <fullName evidence="3">dolichol kinase</fullName>
        <ecNumber evidence="3">2.7.1.108</ecNumber>
    </recommendedName>
</protein>
<keyword evidence="8 10" id="KW-1133">Transmembrane helix</keyword>
<comment type="similarity">
    <text evidence="2">Belongs to the polyprenol kinase family.</text>
</comment>
<dbReference type="AlphaFoldDB" id="A0ABD3GR36"/>
<feature type="transmembrane region" description="Helical" evidence="10">
    <location>
        <begin position="31"/>
        <end position="48"/>
    </location>
</feature>
<dbReference type="InterPro" id="IPR032974">
    <property type="entry name" value="Polypren_kinase"/>
</dbReference>
<gene>
    <name evidence="11" type="ORF">R1sor_024646</name>
</gene>
<keyword evidence="7" id="KW-0256">Endoplasmic reticulum</keyword>
<evidence type="ECO:0000256" key="5">
    <source>
        <dbReference type="ARBA" id="ARBA00022692"/>
    </source>
</evidence>
<feature type="transmembrane region" description="Helical" evidence="10">
    <location>
        <begin position="197"/>
        <end position="215"/>
    </location>
</feature>
<dbReference type="GO" id="GO:0004168">
    <property type="term" value="F:dolichol kinase activity"/>
    <property type="evidence" value="ECO:0007669"/>
    <property type="project" value="UniProtKB-EC"/>
</dbReference>
<name>A0ABD3GR36_9MARC</name>
<dbReference type="PANTHER" id="PTHR13205">
    <property type="entry name" value="TRANSMEMBRANE PROTEIN 15-RELATED"/>
    <property type="match status" value="1"/>
</dbReference>
<evidence type="ECO:0000256" key="10">
    <source>
        <dbReference type="SAM" id="Phobius"/>
    </source>
</evidence>
<dbReference type="PANTHER" id="PTHR13205:SF15">
    <property type="entry name" value="DOLICHOL KINASE"/>
    <property type="match status" value="1"/>
</dbReference>
<evidence type="ECO:0000256" key="1">
    <source>
        <dbReference type="ARBA" id="ARBA00004477"/>
    </source>
</evidence>
<comment type="caution">
    <text evidence="11">The sequence shown here is derived from an EMBL/GenBank/DDBJ whole genome shotgun (WGS) entry which is preliminary data.</text>
</comment>
<organism evidence="11 12">
    <name type="scientific">Riccia sorocarpa</name>
    <dbReference type="NCBI Taxonomy" id="122646"/>
    <lineage>
        <taxon>Eukaryota</taxon>
        <taxon>Viridiplantae</taxon>
        <taxon>Streptophyta</taxon>
        <taxon>Embryophyta</taxon>
        <taxon>Marchantiophyta</taxon>
        <taxon>Marchantiopsida</taxon>
        <taxon>Marchantiidae</taxon>
        <taxon>Marchantiales</taxon>
        <taxon>Ricciaceae</taxon>
        <taxon>Riccia</taxon>
    </lineage>
</organism>
<evidence type="ECO:0000313" key="11">
    <source>
        <dbReference type="EMBL" id="KAL3681690.1"/>
    </source>
</evidence>
<feature type="transmembrane region" description="Helical" evidence="10">
    <location>
        <begin position="69"/>
        <end position="87"/>
    </location>
</feature>
<feature type="transmembrane region" description="Helical" evidence="10">
    <location>
        <begin position="167"/>
        <end position="185"/>
    </location>
</feature>